<organism evidence="2 3">
    <name type="scientific">Nocardioides aquaticus</name>
    <dbReference type="NCBI Taxonomy" id="160826"/>
    <lineage>
        <taxon>Bacteria</taxon>
        <taxon>Bacillati</taxon>
        <taxon>Actinomycetota</taxon>
        <taxon>Actinomycetes</taxon>
        <taxon>Propionibacteriales</taxon>
        <taxon>Nocardioidaceae</taxon>
        <taxon>Nocardioides</taxon>
    </lineage>
</organism>
<protein>
    <recommendedName>
        <fullName evidence="4">Fibronectin type-III domain-containing protein</fullName>
    </recommendedName>
</protein>
<evidence type="ECO:0008006" key="4">
    <source>
        <dbReference type="Google" id="ProtNLM"/>
    </source>
</evidence>
<dbReference type="RefSeq" id="WP_214057179.1">
    <property type="nucleotide sequence ID" value="NZ_CP075371.1"/>
</dbReference>
<evidence type="ECO:0000313" key="2">
    <source>
        <dbReference type="EMBL" id="QVT81878.1"/>
    </source>
</evidence>
<reference evidence="2 3" key="1">
    <citation type="submission" date="2021-05" db="EMBL/GenBank/DDBJ databases">
        <title>Complete genome of Nocardioides aquaticus KCTC 9944T isolated from meromictic and hypersaline Ekho Lake, Antarctica.</title>
        <authorList>
            <person name="Hwang K."/>
            <person name="Kim K.M."/>
            <person name="Choe H."/>
        </authorList>
    </citation>
    <scope>NUCLEOTIDE SEQUENCE [LARGE SCALE GENOMIC DNA]</scope>
    <source>
        <strain evidence="2 3">KCTC 9944</strain>
    </source>
</reference>
<accession>A0ABX8EQY9</accession>
<sequence length="154" mass="15369">MTLRDVGVLGAALALAVSLSAPTASTWASWTKTSSVSAVSTALAVRPITLTCSPGPGSTASTVTISWTGQQVGGVYLTPTATVGGTAVVVNGASTATPSITLSSTTYAPGLLGSRDYAVQVTARVPNTATWSATAARTVRASRLTILSDIGCRP</sequence>
<evidence type="ECO:0000313" key="3">
    <source>
        <dbReference type="Proteomes" id="UP000679307"/>
    </source>
</evidence>
<proteinExistence type="predicted"/>
<dbReference type="EMBL" id="CP075371">
    <property type="protein sequence ID" value="QVT81878.1"/>
    <property type="molecule type" value="Genomic_DNA"/>
</dbReference>
<feature type="chain" id="PRO_5046444992" description="Fibronectin type-III domain-containing protein" evidence="1">
    <location>
        <begin position="24"/>
        <end position="154"/>
    </location>
</feature>
<evidence type="ECO:0000256" key="1">
    <source>
        <dbReference type="SAM" id="SignalP"/>
    </source>
</evidence>
<gene>
    <name evidence="2" type="ORF">ENKNEFLB_04297</name>
</gene>
<dbReference type="Proteomes" id="UP000679307">
    <property type="component" value="Chromosome"/>
</dbReference>
<keyword evidence="1" id="KW-0732">Signal</keyword>
<feature type="signal peptide" evidence="1">
    <location>
        <begin position="1"/>
        <end position="23"/>
    </location>
</feature>
<keyword evidence="3" id="KW-1185">Reference proteome</keyword>
<name>A0ABX8EQY9_9ACTN</name>